<feature type="transmembrane region" description="Helical" evidence="1">
    <location>
        <begin position="440"/>
        <end position="462"/>
    </location>
</feature>
<dbReference type="EMBL" id="JAINWA010000001">
    <property type="protein sequence ID" value="MCD1653508.1"/>
    <property type="molecule type" value="Genomic_DNA"/>
</dbReference>
<dbReference type="RefSeq" id="WP_230752561.1">
    <property type="nucleotide sequence ID" value="NZ_JAINWA010000001.1"/>
</dbReference>
<feature type="transmembrane region" description="Helical" evidence="1">
    <location>
        <begin position="482"/>
        <end position="504"/>
    </location>
</feature>
<comment type="caution">
    <text evidence="2">The sequence shown here is derived from an EMBL/GenBank/DDBJ whole genome shotgun (WGS) entry which is preliminary data.</text>
</comment>
<dbReference type="AlphaFoldDB" id="A0AAE3EGQ0"/>
<protein>
    <submittedName>
        <fullName evidence="2">Uncharacterized protein</fullName>
    </submittedName>
</protein>
<keyword evidence="1" id="KW-1133">Transmembrane helix</keyword>
<accession>A0AAE3EGQ0</accession>
<reference evidence="2" key="1">
    <citation type="submission" date="2021-08" db="EMBL/GenBank/DDBJ databases">
        <title>Comparative analyses of Brucepasteria parasyntrophica and Teretinema zuelzerae.</title>
        <authorList>
            <person name="Song Y."/>
            <person name="Brune A."/>
        </authorList>
    </citation>
    <scope>NUCLEOTIDE SEQUENCE</scope>
    <source>
        <strain evidence="2">DSM 1903</strain>
    </source>
</reference>
<evidence type="ECO:0000313" key="3">
    <source>
        <dbReference type="Proteomes" id="UP001198163"/>
    </source>
</evidence>
<name>A0AAE3EGQ0_9SPIR</name>
<keyword evidence="3" id="KW-1185">Reference proteome</keyword>
<keyword evidence="1" id="KW-0472">Membrane</keyword>
<gene>
    <name evidence="2" type="ORF">K7J14_02195</name>
</gene>
<evidence type="ECO:0000313" key="2">
    <source>
        <dbReference type="EMBL" id="MCD1653508.1"/>
    </source>
</evidence>
<proteinExistence type="predicted"/>
<keyword evidence="1" id="KW-0812">Transmembrane</keyword>
<evidence type="ECO:0000256" key="1">
    <source>
        <dbReference type="SAM" id="Phobius"/>
    </source>
</evidence>
<organism evidence="2 3">
    <name type="scientific">Teretinema zuelzerae</name>
    <dbReference type="NCBI Taxonomy" id="156"/>
    <lineage>
        <taxon>Bacteria</taxon>
        <taxon>Pseudomonadati</taxon>
        <taxon>Spirochaetota</taxon>
        <taxon>Spirochaetia</taxon>
        <taxon>Spirochaetales</taxon>
        <taxon>Treponemataceae</taxon>
        <taxon>Teretinema</taxon>
    </lineage>
</organism>
<dbReference type="Proteomes" id="UP001198163">
    <property type="component" value="Unassembled WGS sequence"/>
</dbReference>
<sequence length="510" mass="59900">MNINYSEIWYTYSTYFSGNQLVPLSIISEILLRTNITDCIYTNEGNYRILSGDKVIEKEIDTEYNPEMTRGSFSIKDWPENDFTKEVLYQNCINSFFERKLLNYDGKYVDNSYIRFSVGEAVLLFEHDDKILYPFITVYPTGILILEFRGIYNKSYGIDDYIDNCVDFSRKVYSKCYTSKQLSKLSRNIINWTGECSEIIEDSGEFKFELFEFIVGEKHRTLTTIATTMFEIIITLMNHVLKKSSLEIGNIWIHKPHIHLLKYTNQKKLASECVEMNSKELKKILLDISRSYEDYIETYELKNLRKFNDFARFYASNLTLTVWSKDGIKNETTSFDPNFNHCVYHSEVTDRFLDYINMLYEQSFNYINNCMSYDQLLYHQTSHYLLENDLMHISKYGEIEDMISYAKSVLRIEEKANNALNLLELKKSEIDFAKNKQITVFSYVITFIFGIISTGALSNDLITPLYKYLGLPAINNCYLENLLMWGISFSAILVSVFIAYHLIIRNKKKI</sequence>